<dbReference type="EMBL" id="JAFNLL010000013">
    <property type="protein sequence ID" value="MBO1267776.1"/>
    <property type="molecule type" value="Genomic_DNA"/>
</dbReference>
<evidence type="ECO:0000256" key="1">
    <source>
        <dbReference type="SAM" id="MobiDB-lite"/>
    </source>
</evidence>
<reference evidence="3" key="1">
    <citation type="submission" date="2021-03" db="EMBL/GenBank/DDBJ databases">
        <title>A new species, PO-11, isolated from a karst cave deposit.</title>
        <authorList>
            <person name="Zhaoxiaoyong W."/>
        </authorList>
    </citation>
    <scope>NUCLEOTIDE SEQUENCE</scope>
    <source>
        <strain evidence="3">PO-11</strain>
    </source>
</reference>
<name>A0A939HH45_9MICC</name>
<evidence type="ECO:0000259" key="2">
    <source>
        <dbReference type="Pfam" id="PF12120"/>
    </source>
</evidence>
<dbReference type="RefSeq" id="WP_207615579.1">
    <property type="nucleotide sequence ID" value="NZ_JAFNLL010000013.1"/>
</dbReference>
<dbReference type="InterPro" id="IPR021975">
    <property type="entry name" value="Rifampin_Arr"/>
</dbReference>
<feature type="region of interest" description="Disordered" evidence="1">
    <location>
        <begin position="1"/>
        <end position="32"/>
    </location>
</feature>
<keyword evidence="4" id="KW-1185">Reference proteome</keyword>
<dbReference type="Proteomes" id="UP000664164">
    <property type="component" value="Unassembled WGS sequence"/>
</dbReference>
<evidence type="ECO:0000313" key="4">
    <source>
        <dbReference type="Proteomes" id="UP000664164"/>
    </source>
</evidence>
<dbReference type="Pfam" id="PF12120">
    <property type="entry name" value="Arr-ms"/>
    <property type="match status" value="1"/>
</dbReference>
<comment type="caution">
    <text evidence="3">The sequence shown here is derived from an EMBL/GenBank/DDBJ whole genome shotgun (WGS) entry which is preliminary data.</text>
</comment>
<sequence length="90" mass="9670">MSSGAKDPGPFYHGTKADSEPGELLKPGHSSNYGERTRANYVYLTANPDAAILGAELGLGEGPGRIYRVEPTGMRSHLEELKRQGIEAIN</sequence>
<dbReference type="InterPro" id="IPR038611">
    <property type="entry name" value="Arr_sf"/>
</dbReference>
<organism evidence="3 4">
    <name type="scientific">Arthrobacter cavernae</name>
    <dbReference type="NCBI Taxonomy" id="2817681"/>
    <lineage>
        <taxon>Bacteria</taxon>
        <taxon>Bacillati</taxon>
        <taxon>Actinomycetota</taxon>
        <taxon>Actinomycetes</taxon>
        <taxon>Micrococcales</taxon>
        <taxon>Micrococcaceae</taxon>
        <taxon>Arthrobacter</taxon>
    </lineage>
</organism>
<evidence type="ECO:0000313" key="3">
    <source>
        <dbReference type="EMBL" id="MBO1267776.1"/>
    </source>
</evidence>
<protein>
    <submittedName>
        <fullName evidence="3">NAD(+)--rifampin ADP-ribosyltransferase</fullName>
    </submittedName>
</protein>
<dbReference type="AlphaFoldDB" id="A0A939HH45"/>
<feature type="domain" description="Rifampin ADP-ribosyltransferase" evidence="2">
    <location>
        <begin position="11"/>
        <end position="74"/>
    </location>
</feature>
<proteinExistence type="predicted"/>
<gene>
    <name evidence="3" type="ORF">J1902_07225</name>
</gene>
<accession>A0A939HH45</accession>
<dbReference type="Gene3D" id="3.20.170.40">
    <property type="entry name" value="Rifampin ADP-ribosyltransferase domain"/>
    <property type="match status" value="1"/>
</dbReference>